<name>A0A081C3S7_VECG1</name>
<reference evidence="2" key="1">
    <citation type="journal article" date="2015" name="PeerJ">
        <title>First genomic representation of candidate bacterial phylum KSB3 points to enhanced environmental sensing as a trigger of wastewater bulking.</title>
        <authorList>
            <person name="Sekiguchi Y."/>
            <person name="Ohashi A."/>
            <person name="Parks D.H."/>
            <person name="Yamauchi T."/>
            <person name="Tyson G.W."/>
            <person name="Hugenholtz P."/>
        </authorList>
    </citation>
    <scope>NUCLEOTIDE SEQUENCE [LARGE SCALE GENOMIC DNA]</scope>
</reference>
<protein>
    <recommendedName>
        <fullName evidence="1">DUF4007 domain-containing protein</fullName>
    </recommendedName>
</protein>
<dbReference type="InterPro" id="IPR025248">
    <property type="entry name" value="DUF4007"/>
</dbReference>
<accession>A0A081C3S7</accession>
<dbReference type="HOGENOM" id="CLU_060482_1_0_0"/>
<dbReference type="Pfam" id="PF13182">
    <property type="entry name" value="DUF4007"/>
    <property type="match status" value="1"/>
</dbReference>
<dbReference type="AlphaFoldDB" id="A0A081C3S7"/>
<evidence type="ECO:0000313" key="3">
    <source>
        <dbReference type="Proteomes" id="UP000030661"/>
    </source>
</evidence>
<dbReference type="Proteomes" id="UP000030661">
    <property type="component" value="Unassembled WGS sequence"/>
</dbReference>
<proteinExistence type="predicted"/>
<feature type="domain" description="DUF4007" evidence="1">
    <location>
        <begin position="6"/>
        <end position="284"/>
    </location>
</feature>
<gene>
    <name evidence="2" type="ORF">U27_06209</name>
</gene>
<evidence type="ECO:0000259" key="1">
    <source>
        <dbReference type="Pfam" id="PF13182"/>
    </source>
</evidence>
<keyword evidence="3" id="KW-1185">Reference proteome</keyword>
<dbReference type="eggNOG" id="ENOG502ZB1P">
    <property type="taxonomic scope" value="Bacteria"/>
</dbReference>
<evidence type="ECO:0000313" key="2">
    <source>
        <dbReference type="EMBL" id="GAK59232.1"/>
    </source>
</evidence>
<dbReference type="EMBL" id="DF820469">
    <property type="protein sequence ID" value="GAK59232.1"/>
    <property type="molecule type" value="Genomic_DNA"/>
</dbReference>
<sequence length="286" mass="33064">MNKLTFSGHEKFHCRQFWLKKGYDFVQQKGRFSDENAVVALGVGKNMVNSIRYWLKAFDLVDQQEQPNALAREIFGANGKDPYLEHIGTIWLLHYYLVAYGPASIYGLFFNQFRKERIEFTKAQFLHFLKRTCEAQNLAISENSLSNDIDILIKNYLRPKRSTQNIEDDFSGLLIDLDLLQEFSSGGTTWYKVENSERDDLPVEMVLYAILDQEAGNVSISFDKLLNAENGVGLVYALSANGLMRKIREITAKFSDIIFSDDAGIRELQFKQEFQKEELLRLYYAN</sequence>
<dbReference type="STRING" id="1499967.U27_06209"/>
<organism evidence="2">
    <name type="scientific">Vecturithrix granuli</name>
    <dbReference type="NCBI Taxonomy" id="1499967"/>
    <lineage>
        <taxon>Bacteria</taxon>
        <taxon>Candidatus Moduliflexota</taxon>
        <taxon>Candidatus Vecturitrichia</taxon>
        <taxon>Candidatus Vecturitrichales</taxon>
        <taxon>Candidatus Vecturitrichaceae</taxon>
        <taxon>Candidatus Vecturithrix</taxon>
    </lineage>
</organism>